<keyword evidence="2 5" id="KW-0223">Dioxygenase</keyword>
<dbReference type="Gene3D" id="2.60.130.10">
    <property type="entry name" value="Aromatic compound dioxygenase"/>
    <property type="match status" value="1"/>
</dbReference>
<dbReference type="AlphaFoldDB" id="F2APV3"/>
<evidence type="ECO:0000259" key="4">
    <source>
        <dbReference type="Pfam" id="PF00775"/>
    </source>
</evidence>
<evidence type="ECO:0000256" key="3">
    <source>
        <dbReference type="ARBA" id="ARBA00023002"/>
    </source>
</evidence>
<dbReference type="PANTHER" id="PTHR33711">
    <property type="entry name" value="DIOXYGENASE, PUTATIVE (AFU_ORTHOLOGUE AFUA_2G02910)-RELATED"/>
    <property type="match status" value="1"/>
</dbReference>
<dbReference type="Proteomes" id="UP000006222">
    <property type="component" value="Unassembled WGS sequence"/>
</dbReference>
<evidence type="ECO:0000256" key="1">
    <source>
        <dbReference type="ARBA" id="ARBA00007825"/>
    </source>
</evidence>
<dbReference type="EMBL" id="AFAR01000094">
    <property type="protein sequence ID" value="EGF28370.1"/>
    <property type="molecule type" value="Genomic_DNA"/>
</dbReference>
<dbReference type="GO" id="GO:0018578">
    <property type="term" value="F:protocatechuate 3,4-dioxygenase activity"/>
    <property type="evidence" value="ECO:0007669"/>
    <property type="project" value="InterPro"/>
</dbReference>
<keyword evidence="3 5" id="KW-0560">Oxidoreductase</keyword>
<evidence type="ECO:0000313" key="5">
    <source>
        <dbReference type="EMBL" id="EGF28370.1"/>
    </source>
</evidence>
<accession>F2APV3</accession>
<comment type="similarity">
    <text evidence="1">Belongs to the intradiol ring-cleavage dioxygenase family.</text>
</comment>
<protein>
    <submittedName>
        <fullName evidence="5">Intradiol ring-cleavage dioxygenase</fullName>
        <ecNumber evidence="5">1.13.11.-</ecNumber>
    </submittedName>
</protein>
<evidence type="ECO:0000256" key="2">
    <source>
        <dbReference type="ARBA" id="ARBA00022964"/>
    </source>
</evidence>
<dbReference type="InterPro" id="IPR050770">
    <property type="entry name" value="Intradiol_RC_Dioxygenase"/>
</dbReference>
<dbReference type="PANTHER" id="PTHR33711:SF9">
    <property type="entry name" value="PROTOCATECHUATE 3,4-DIOXYGENASE ALPHA CHAIN"/>
    <property type="match status" value="1"/>
</dbReference>
<gene>
    <name evidence="5" type="ORF">RBWH47_04345</name>
</gene>
<dbReference type="RefSeq" id="WP_007325664.1">
    <property type="nucleotide sequence ID" value="NZ_AFAR01000094.1"/>
</dbReference>
<dbReference type="InterPro" id="IPR000627">
    <property type="entry name" value="Intradiol_dOase_C"/>
</dbReference>
<name>F2APV3_RHOBT</name>
<feature type="domain" description="Intradiol ring-cleavage dioxygenases" evidence="4">
    <location>
        <begin position="61"/>
        <end position="236"/>
    </location>
</feature>
<dbReference type="GO" id="GO:0008199">
    <property type="term" value="F:ferric iron binding"/>
    <property type="evidence" value="ECO:0007669"/>
    <property type="project" value="InterPro"/>
</dbReference>
<dbReference type="Pfam" id="PF00775">
    <property type="entry name" value="Dioxygenase_C"/>
    <property type="match status" value="1"/>
</dbReference>
<dbReference type="PATRIC" id="fig|991778.3.peg.1821"/>
<dbReference type="InterPro" id="IPR039387">
    <property type="entry name" value="3_4-PCD"/>
</dbReference>
<comment type="caution">
    <text evidence="5">The sequence shown here is derived from an EMBL/GenBank/DDBJ whole genome shotgun (WGS) entry which is preliminary data.</text>
</comment>
<dbReference type="InterPro" id="IPR015889">
    <property type="entry name" value="Intradiol_dOase_core"/>
</dbReference>
<proteinExistence type="inferred from homology"/>
<organism evidence="5 6">
    <name type="scientific">Rhodopirellula baltica WH47</name>
    <dbReference type="NCBI Taxonomy" id="991778"/>
    <lineage>
        <taxon>Bacteria</taxon>
        <taxon>Pseudomonadati</taxon>
        <taxon>Planctomycetota</taxon>
        <taxon>Planctomycetia</taxon>
        <taxon>Pirellulales</taxon>
        <taxon>Pirellulaceae</taxon>
        <taxon>Rhodopirellula</taxon>
    </lineage>
</organism>
<dbReference type="CDD" id="cd03459">
    <property type="entry name" value="3_4-PCD"/>
    <property type="match status" value="1"/>
</dbReference>
<evidence type="ECO:0000313" key="6">
    <source>
        <dbReference type="Proteomes" id="UP000006222"/>
    </source>
</evidence>
<dbReference type="SUPFAM" id="SSF49482">
    <property type="entry name" value="Aromatic compound dioxygenase"/>
    <property type="match status" value="1"/>
</dbReference>
<dbReference type="EC" id="1.13.11.-" evidence="5"/>
<reference evidence="5 6" key="1">
    <citation type="journal article" date="2013" name="Mar. Genomics">
        <title>Expression of sulfatases in Rhodopirellula baltica and the diversity of sulfatases in the genus Rhodopirellula.</title>
        <authorList>
            <person name="Wegner C.E."/>
            <person name="Richter-Heitmann T."/>
            <person name="Klindworth A."/>
            <person name="Klockow C."/>
            <person name="Richter M."/>
            <person name="Achstetter T."/>
            <person name="Glockner F.O."/>
            <person name="Harder J."/>
        </authorList>
    </citation>
    <scope>NUCLEOTIDE SEQUENCE [LARGE SCALE GENOMIC DNA]</scope>
    <source>
        <strain evidence="5 6">WH47</strain>
    </source>
</reference>
<sequence length="243" mass="27157">MWDWLFQCCSKPVQVILMKTKMMSRRWFASRSAMAIGGAAMWTTPGLFAEELLKPTPPLTEGPFYPDRLPLDQDNDLIVIGDHTTPAVGDVTHLTGRVLTAAGSPVRNATIEIWQCDANAVYLHSRDSDGKKDQQDKNFQGFGRFETASDGGYRFRTIKPVPYPGRPAPHIHIKVKQGDKDLLTTQLMIRGHEGNKRDGVFRRVTDPAKRELLVADFKPMKESKIGEFACQFDVILGQTPADG</sequence>